<dbReference type="RefSeq" id="XP_071916251.1">
    <property type="nucleotide sequence ID" value="XM_072060150.1"/>
</dbReference>
<dbReference type="InterPro" id="IPR052343">
    <property type="entry name" value="Retrotransposon-Effector_Assoc"/>
</dbReference>
<accession>A0ABM4V9N3</accession>
<protein>
    <recommendedName>
        <fullName evidence="3">Reverse transcriptase domain-containing protein</fullName>
    </recommendedName>
</protein>
<evidence type="ECO:0000313" key="2">
    <source>
        <dbReference type="RefSeq" id="XP_071916251.1"/>
    </source>
</evidence>
<reference evidence="2" key="1">
    <citation type="submission" date="2025-08" db="UniProtKB">
        <authorList>
            <consortium name="RefSeq"/>
        </authorList>
    </citation>
    <scope>IDENTIFICATION</scope>
    <source>
        <tissue evidence="2">Leaves</tissue>
    </source>
</reference>
<dbReference type="GeneID" id="140011357"/>
<proteinExistence type="predicted"/>
<evidence type="ECO:0008006" key="3">
    <source>
        <dbReference type="Google" id="ProtNLM"/>
    </source>
</evidence>
<sequence>MVQVYWEQPYAGFPLQVLCCKLKWLRGTIRDWNRRVFGDIFQTVRQKEEDVRLAEVRVENDDSDAARMHLHLAKGQLRAALRVEELFWKQKARIIHKIRNGQGEWVESEEEIGAEAVWYFEGLFMDQHPASSSDLLQHIPTILTDEENDLLEQFPSKAEIRSAVFAMDGESASGPDGYTGKFFTVAWSVIGADVVSAVCSFFCGAELPCAVTTTSIALISKVGHLQDFSQFQLISLCNFVNKLISRVLADRLAQVLPKIISPQQSGFVRGRLISDNFLLAQELLSNMGRTSRNADVALKLDMLKTIEDYEAISGQEINVQKYGFMVHAKLPSQCVARVRRVTGFGLKSFPVRYWDLLFVGRRKCLYFMELVQSVTSKISSWSSRFLSNGGRIVLIKHVLSAVSTHLLAASYPLKGVLALVERAMVNFLWGEREGGLQHHWIKWADLCADSSQRGLVFGRYWMFIQHSRSNCGGVSVQVMFMGDIYENQILSAESSMHGRGSARQFIYVEALATNS</sequence>
<keyword evidence="1" id="KW-1185">Reference proteome</keyword>
<dbReference type="PANTHER" id="PTHR46890:SF48">
    <property type="entry name" value="RNA-DIRECTED DNA POLYMERASE"/>
    <property type="match status" value="1"/>
</dbReference>
<dbReference type="Proteomes" id="UP001652660">
    <property type="component" value="Chromosome 7e"/>
</dbReference>
<name>A0ABM4V9N3_COFAR</name>
<dbReference type="PANTHER" id="PTHR46890">
    <property type="entry name" value="NON-LTR RETROLELEMENT REVERSE TRANSCRIPTASE-LIKE PROTEIN-RELATED"/>
    <property type="match status" value="1"/>
</dbReference>
<organism evidence="1 2">
    <name type="scientific">Coffea arabica</name>
    <name type="common">Arabian coffee</name>
    <dbReference type="NCBI Taxonomy" id="13443"/>
    <lineage>
        <taxon>Eukaryota</taxon>
        <taxon>Viridiplantae</taxon>
        <taxon>Streptophyta</taxon>
        <taxon>Embryophyta</taxon>
        <taxon>Tracheophyta</taxon>
        <taxon>Spermatophyta</taxon>
        <taxon>Magnoliopsida</taxon>
        <taxon>eudicotyledons</taxon>
        <taxon>Gunneridae</taxon>
        <taxon>Pentapetalae</taxon>
        <taxon>asterids</taxon>
        <taxon>lamiids</taxon>
        <taxon>Gentianales</taxon>
        <taxon>Rubiaceae</taxon>
        <taxon>Ixoroideae</taxon>
        <taxon>Gardenieae complex</taxon>
        <taxon>Bertiereae - Coffeeae clade</taxon>
        <taxon>Coffeeae</taxon>
        <taxon>Coffea</taxon>
    </lineage>
</organism>
<gene>
    <name evidence="2" type="primary">LOC140011357</name>
</gene>
<evidence type="ECO:0000313" key="1">
    <source>
        <dbReference type="Proteomes" id="UP001652660"/>
    </source>
</evidence>